<dbReference type="NCBIfam" id="NF033550">
    <property type="entry name" value="transpos_ISL3"/>
    <property type="match status" value="1"/>
</dbReference>
<dbReference type="Pfam" id="PF01610">
    <property type="entry name" value="DDE_Tnp_ISL3"/>
    <property type="match status" value="1"/>
</dbReference>
<dbReference type="PANTHER" id="PTHR33498">
    <property type="entry name" value="TRANSPOSASE FOR INSERTION SEQUENCE ELEMENT IS1557"/>
    <property type="match status" value="1"/>
</dbReference>
<evidence type="ECO:0000259" key="1">
    <source>
        <dbReference type="Pfam" id="PF01610"/>
    </source>
</evidence>
<evidence type="ECO:0000313" key="3">
    <source>
        <dbReference type="EMBL" id="BBK23730.1"/>
    </source>
</evidence>
<evidence type="ECO:0000313" key="4">
    <source>
        <dbReference type="Proteomes" id="UP000464754"/>
    </source>
</evidence>
<proteinExistence type="predicted"/>
<dbReference type="EMBL" id="AP019695">
    <property type="protein sequence ID" value="BBK23730.1"/>
    <property type="molecule type" value="Genomic_DNA"/>
</dbReference>
<dbReference type="RefSeq" id="WP_163051309.1">
    <property type="nucleotide sequence ID" value="NZ_AP019695.1"/>
</dbReference>
<reference evidence="4" key="1">
    <citation type="submission" date="2019-05" db="EMBL/GenBank/DDBJ databases">
        <title>Complete genome sequencing of Absiella argi strain JCM 30884.</title>
        <authorList>
            <person name="Sakamoto M."/>
            <person name="Murakami T."/>
            <person name="Mori H."/>
        </authorList>
    </citation>
    <scope>NUCLEOTIDE SEQUENCE [LARGE SCALE GENOMIC DNA]</scope>
    <source>
        <strain evidence="4">JCM 30884</strain>
    </source>
</reference>
<protein>
    <submittedName>
        <fullName evidence="3">ISL3 family transposase</fullName>
    </submittedName>
</protein>
<keyword evidence="4" id="KW-1185">Reference proteome</keyword>
<sequence>MDNLDHLIANLLNISSSDIESILSTVDNGTTNIFITLKKSVHHCPFCNSPKLRSKGFFSKHLFIPNLPFENAVVHQRIRRLYCLDCLHSFSDRHYMAPVNHSVSYSTLMTLMRLLLNPKMTFKSAAAITHLSESTVIRLFDKYCHIKRYSFPKAICIDEVYTKNSDFKSRYSCIFYDFYNHTVIDVIPCRRKDYLHSYFQKIPRSELDNVSYVCIDMYETYKTIAQIYFKKAIICVDSFHVIKHLNDDLSKLRVRIMKSYDTFSIEYYLLKSWKNLLFDRTVNLDNKGKYNKKLHRFINYRQLLDLMLDIDPELKLAYELKESYTIFNADSTLEEASEKIEYFIETFTLANVPEYQEFTNMLIKWKQEIINSFSLYRGRRINNSVAESMNATIKDLISNTKGIRNSERRKKRIMYAVNKTGFSLKG</sequence>
<dbReference type="EMBL" id="AP019695">
    <property type="protein sequence ID" value="BBK21349.1"/>
    <property type="molecule type" value="Genomic_DNA"/>
</dbReference>
<name>A0A6N4TKZ8_9FIRM</name>
<organism evidence="3 4">
    <name type="scientific">Amedibacterium intestinale</name>
    <dbReference type="NCBI Taxonomy" id="2583452"/>
    <lineage>
        <taxon>Bacteria</taxon>
        <taxon>Bacillati</taxon>
        <taxon>Bacillota</taxon>
        <taxon>Erysipelotrichia</taxon>
        <taxon>Erysipelotrichales</taxon>
        <taxon>Erysipelotrichaceae</taxon>
        <taxon>Amedibacterium</taxon>
    </lineage>
</organism>
<reference evidence="3" key="2">
    <citation type="journal article" date="2020" name="Int. J. Syst. Evol. Microbiol.">
        <title>Amedibacterium intestinale gen. nov., sp. nov., isolated from human faeces, and reclassification of Eubacterium dolichum Moore et al. 1976 (Approved Lists 1980) as Amedibacillus dolichus gen. nov., comb. nov.</title>
        <authorList>
            <person name="Ikeyama N."/>
            <person name="Toyoda A."/>
            <person name="Morohoshi S."/>
            <person name="Kunihiro T."/>
            <person name="Murakami T."/>
            <person name="Mori H."/>
            <person name="Iino T."/>
            <person name="Ohkuma M."/>
            <person name="Sakamoto M."/>
        </authorList>
    </citation>
    <scope>NUCLEOTIDE SEQUENCE</scope>
    <source>
        <strain evidence="3">JCM 30884</strain>
    </source>
</reference>
<feature type="domain" description="Transposase IS204/IS1001/IS1096/IS1165 DDE" evidence="1">
    <location>
        <begin position="155"/>
        <end position="413"/>
    </location>
</feature>
<accession>A0A6N4TKZ8</accession>
<gene>
    <name evidence="2" type="ORF">Aargi30884_02520</name>
    <name evidence="3" type="ORF">Aargi30884_26330</name>
</gene>
<dbReference type="PANTHER" id="PTHR33498:SF1">
    <property type="entry name" value="TRANSPOSASE FOR INSERTION SEQUENCE ELEMENT IS1557"/>
    <property type="match status" value="1"/>
</dbReference>
<dbReference type="AlphaFoldDB" id="A0A6N4TKZ8"/>
<dbReference type="Proteomes" id="UP000464754">
    <property type="component" value="Chromosome"/>
</dbReference>
<evidence type="ECO:0000313" key="2">
    <source>
        <dbReference type="EMBL" id="BBK21349.1"/>
    </source>
</evidence>
<dbReference type="KEGG" id="aarg:Aargi30884_26330"/>
<dbReference type="KEGG" id="aarg:Aargi30884_02520"/>
<dbReference type="InterPro" id="IPR002560">
    <property type="entry name" value="Transposase_DDE"/>
</dbReference>
<dbReference type="InterPro" id="IPR047951">
    <property type="entry name" value="Transpos_ISL3"/>
</dbReference>